<keyword evidence="12" id="KW-0862">Zinc</keyword>
<dbReference type="AlphaFoldDB" id="A0A395W7Z6"/>
<dbReference type="GO" id="GO:0006284">
    <property type="term" value="P:base-excision repair"/>
    <property type="evidence" value="ECO:0007669"/>
    <property type="project" value="InterPro"/>
</dbReference>
<dbReference type="GO" id="GO:0003690">
    <property type="term" value="F:double-stranded DNA binding"/>
    <property type="evidence" value="ECO:0007669"/>
    <property type="project" value="UniProtKB-ARBA"/>
</dbReference>
<dbReference type="SUPFAM" id="SSF46946">
    <property type="entry name" value="S13-like H2TH domain"/>
    <property type="match status" value="1"/>
</dbReference>
<name>A0A395W7Z6_9FIRM</name>
<dbReference type="PROSITE" id="PS51066">
    <property type="entry name" value="ZF_FPG_2"/>
    <property type="match status" value="1"/>
</dbReference>
<comment type="cofactor">
    <cofactor evidence="2">
        <name>Zn(2+)</name>
        <dbReference type="ChEBI" id="CHEBI:29105"/>
    </cofactor>
</comment>
<keyword evidence="17 23" id="KW-0326">Glycosidase</keyword>
<dbReference type="InterPro" id="IPR020629">
    <property type="entry name" value="FPG_Glyclase"/>
</dbReference>
<evidence type="ECO:0000259" key="21">
    <source>
        <dbReference type="PROSITE" id="PS51066"/>
    </source>
</evidence>
<evidence type="ECO:0000256" key="17">
    <source>
        <dbReference type="ARBA" id="ARBA00023295"/>
    </source>
</evidence>
<keyword evidence="14" id="KW-0234">DNA repair</keyword>
<comment type="catalytic activity">
    <reaction evidence="1">
        <text>Hydrolysis of DNA containing ring-opened 7-methylguanine residues, releasing 2,6-diamino-4-hydroxy-5-(N-methyl)formamidopyrimidine.</text>
        <dbReference type="EC" id="3.2.2.23"/>
    </reaction>
</comment>
<evidence type="ECO:0000256" key="11">
    <source>
        <dbReference type="ARBA" id="ARBA00022801"/>
    </source>
</evidence>
<keyword evidence="15 23" id="KW-0456">Lyase</keyword>
<dbReference type="PROSITE" id="PS01242">
    <property type="entry name" value="ZF_FPG_1"/>
    <property type="match status" value="1"/>
</dbReference>
<dbReference type="InterPro" id="IPR010663">
    <property type="entry name" value="Znf_FPG/IleRS"/>
</dbReference>
<organism evidence="23 24">
    <name type="scientific">Holdemanella biformis</name>
    <dbReference type="NCBI Taxonomy" id="1735"/>
    <lineage>
        <taxon>Bacteria</taxon>
        <taxon>Bacillati</taxon>
        <taxon>Bacillota</taxon>
        <taxon>Erysipelotrichia</taxon>
        <taxon>Erysipelotrichales</taxon>
        <taxon>Erysipelotrichaceae</taxon>
        <taxon>Holdemanella</taxon>
    </lineage>
</organism>
<dbReference type="EC" id="4.2.99.18" evidence="6"/>
<dbReference type="RefSeq" id="WP_118325143.1">
    <property type="nucleotide sequence ID" value="NZ_QRYH01000006.1"/>
</dbReference>
<evidence type="ECO:0000256" key="15">
    <source>
        <dbReference type="ARBA" id="ARBA00023239"/>
    </source>
</evidence>
<dbReference type="Pfam" id="PF06831">
    <property type="entry name" value="H2TH"/>
    <property type="match status" value="1"/>
</dbReference>
<dbReference type="InterPro" id="IPR015886">
    <property type="entry name" value="H2TH_FPG"/>
</dbReference>
<evidence type="ECO:0000256" key="2">
    <source>
        <dbReference type="ARBA" id="ARBA00001947"/>
    </source>
</evidence>
<dbReference type="InterPro" id="IPR000214">
    <property type="entry name" value="Znf_DNA_glyclase/AP_lyase"/>
</dbReference>
<comment type="subunit">
    <text evidence="4">Monomer.</text>
</comment>
<evidence type="ECO:0000256" key="13">
    <source>
        <dbReference type="ARBA" id="ARBA00023125"/>
    </source>
</evidence>
<reference evidence="23 24" key="1">
    <citation type="submission" date="2018-08" db="EMBL/GenBank/DDBJ databases">
        <title>A genome reference for cultivated species of the human gut microbiota.</title>
        <authorList>
            <person name="Zou Y."/>
            <person name="Xue W."/>
            <person name="Luo G."/>
        </authorList>
    </citation>
    <scope>NUCLEOTIDE SEQUENCE [LARGE SCALE GENOMIC DNA]</scope>
    <source>
        <strain evidence="23 24">AF15-20</strain>
    </source>
</reference>
<keyword evidence="9" id="KW-0227">DNA damage</keyword>
<evidence type="ECO:0000256" key="6">
    <source>
        <dbReference type="ARBA" id="ARBA00012720"/>
    </source>
</evidence>
<dbReference type="Gene3D" id="3.20.190.10">
    <property type="entry name" value="MutM-like, N-terminal"/>
    <property type="match status" value="1"/>
</dbReference>
<dbReference type="EMBL" id="QRYQ01000009">
    <property type="protein sequence ID" value="RGU91818.1"/>
    <property type="molecule type" value="Genomic_DNA"/>
</dbReference>
<feature type="domain" description="FPG-type" evidence="21">
    <location>
        <begin position="239"/>
        <end position="271"/>
    </location>
</feature>
<evidence type="ECO:0000313" key="24">
    <source>
        <dbReference type="Proteomes" id="UP000265489"/>
    </source>
</evidence>
<dbReference type="GO" id="GO:0008270">
    <property type="term" value="F:zinc ion binding"/>
    <property type="evidence" value="ECO:0007669"/>
    <property type="project" value="UniProtKB-KW"/>
</dbReference>
<proteinExistence type="inferred from homology"/>
<feature type="domain" description="Formamidopyrimidine-DNA glycosylase catalytic" evidence="22">
    <location>
        <begin position="2"/>
        <end position="113"/>
    </location>
</feature>
<dbReference type="FunFam" id="1.10.8.50:FF:000003">
    <property type="entry name" value="Formamidopyrimidine-DNA glycosylase"/>
    <property type="match status" value="1"/>
</dbReference>
<accession>A0A395W7Z6</accession>
<dbReference type="InterPro" id="IPR012319">
    <property type="entry name" value="FPG_cat"/>
</dbReference>
<dbReference type="Pfam" id="PF06827">
    <property type="entry name" value="zf-FPG_IleRS"/>
    <property type="match status" value="1"/>
</dbReference>
<dbReference type="InterPro" id="IPR035937">
    <property type="entry name" value="FPG_N"/>
</dbReference>
<evidence type="ECO:0000313" key="23">
    <source>
        <dbReference type="EMBL" id="RGU91818.1"/>
    </source>
</evidence>
<evidence type="ECO:0000256" key="10">
    <source>
        <dbReference type="ARBA" id="ARBA00022771"/>
    </source>
</evidence>
<dbReference type="NCBIfam" id="NF002211">
    <property type="entry name" value="PRK01103.1"/>
    <property type="match status" value="1"/>
</dbReference>
<dbReference type="Proteomes" id="UP000265489">
    <property type="component" value="Unassembled WGS sequence"/>
</dbReference>
<evidence type="ECO:0000256" key="19">
    <source>
        <dbReference type="ARBA" id="ARBA00044632"/>
    </source>
</evidence>
<dbReference type="CDD" id="cd08966">
    <property type="entry name" value="EcFpg-like_N"/>
    <property type="match status" value="1"/>
</dbReference>
<dbReference type="EC" id="3.2.2.23" evidence="5"/>
<comment type="catalytic activity">
    <reaction evidence="19">
        <text>2'-deoxyribonucleotide-(2'-deoxyribose 5'-phosphate)-2'-deoxyribonucleotide-DNA = a 3'-end 2'-deoxyribonucleotide-(2,3-dehydro-2,3-deoxyribose 5'-phosphate)-DNA + a 5'-end 5'-phospho-2'-deoxyribonucleoside-DNA + H(+)</text>
        <dbReference type="Rhea" id="RHEA:66592"/>
        <dbReference type="Rhea" id="RHEA-COMP:13180"/>
        <dbReference type="Rhea" id="RHEA-COMP:16897"/>
        <dbReference type="Rhea" id="RHEA-COMP:17067"/>
        <dbReference type="ChEBI" id="CHEBI:15378"/>
        <dbReference type="ChEBI" id="CHEBI:136412"/>
        <dbReference type="ChEBI" id="CHEBI:157695"/>
        <dbReference type="ChEBI" id="CHEBI:167181"/>
        <dbReference type="EC" id="4.2.99.18"/>
    </reaction>
</comment>
<evidence type="ECO:0000256" key="7">
    <source>
        <dbReference type="ARBA" id="ARBA00016240"/>
    </source>
</evidence>
<dbReference type="GO" id="GO:0034039">
    <property type="term" value="F:8-oxo-7,8-dihydroguanine DNA N-glycosylase activity"/>
    <property type="evidence" value="ECO:0007669"/>
    <property type="project" value="TreeGrafter"/>
</dbReference>
<evidence type="ECO:0000256" key="8">
    <source>
        <dbReference type="ARBA" id="ARBA00022723"/>
    </source>
</evidence>
<keyword evidence="8" id="KW-0479">Metal-binding</keyword>
<evidence type="ECO:0000256" key="3">
    <source>
        <dbReference type="ARBA" id="ARBA00009409"/>
    </source>
</evidence>
<evidence type="ECO:0000256" key="4">
    <source>
        <dbReference type="ARBA" id="ARBA00011245"/>
    </source>
</evidence>
<comment type="similarity">
    <text evidence="3">Belongs to the FPG family.</text>
</comment>
<evidence type="ECO:0000256" key="5">
    <source>
        <dbReference type="ARBA" id="ARBA00012024"/>
    </source>
</evidence>
<dbReference type="InterPro" id="IPR010979">
    <property type="entry name" value="Ribosomal_uS13-like_H2TH"/>
</dbReference>
<dbReference type="Gene3D" id="1.10.8.50">
    <property type="match status" value="1"/>
</dbReference>
<dbReference type="PROSITE" id="PS51068">
    <property type="entry name" value="FPG_CAT"/>
    <property type="match status" value="1"/>
</dbReference>
<evidence type="ECO:0000256" key="14">
    <source>
        <dbReference type="ARBA" id="ARBA00023204"/>
    </source>
</evidence>
<keyword evidence="11 23" id="KW-0378">Hydrolase</keyword>
<evidence type="ECO:0000256" key="18">
    <source>
        <dbReference type="ARBA" id="ARBA00030638"/>
    </source>
</evidence>
<evidence type="ECO:0000256" key="1">
    <source>
        <dbReference type="ARBA" id="ARBA00001668"/>
    </source>
</evidence>
<keyword evidence="10 20" id="KW-0863">Zinc-finger</keyword>
<dbReference type="SUPFAM" id="SSF57716">
    <property type="entry name" value="Glucocorticoid receptor-like (DNA-binding domain)"/>
    <property type="match status" value="1"/>
</dbReference>
<dbReference type="PANTHER" id="PTHR22993:SF9">
    <property type="entry name" value="FORMAMIDOPYRIMIDINE-DNA GLYCOSYLASE"/>
    <property type="match status" value="1"/>
</dbReference>
<dbReference type="NCBIfam" id="TIGR00577">
    <property type="entry name" value="fpg"/>
    <property type="match status" value="1"/>
</dbReference>
<evidence type="ECO:0000256" key="16">
    <source>
        <dbReference type="ARBA" id="ARBA00023268"/>
    </source>
</evidence>
<evidence type="ECO:0000256" key="20">
    <source>
        <dbReference type="PROSITE-ProRule" id="PRU00391"/>
    </source>
</evidence>
<evidence type="ECO:0000256" key="12">
    <source>
        <dbReference type="ARBA" id="ARBA00022833"/>
    </source>
</evidence>
<evidence type="ECO:0000259" key="22">
    <source>
        <dbReference type="PROSITE" id="PS51068"/>
    </source>
</evidence>
<keyword evidence="16" id="KW-0511">Multifunctional enzyme</keyword>
<gene>
    <name evidence="23" type="ORF">DWW32_06265</name>
</gene>
<dbReference type="SUPFAM" id="SSF81624">
    <property type="entry name" value="N-terminal domain of MutM-like DNA repair proteins"/>
    <property type="match status" value="1"/>
</dbReference>
<dbReference type="GO" id="GO:0140078">
    <property type="term" value="F:class I DNA-(apurinic or apyrimidinic site) endonuclease activity"/>
    <property type="evidence" value="ECO:0007669"/>
    <property type="project" value="UniProtKB-EC"/>
</dbReference>
<dbReference type="PANTHER" id="PTHR22993">
    <property type="entry name" value="FORMAMIDOPYRIMIDINE-DNA GLYCOSYLASE"/>
    <property type="match status" value="1"/>
</dbReference>
<dbReference type="SMART" id="SM01232">
    <property type="entry name" value="H2TH"/>
    <property type="match status" value="1"/>
</dbReference>
<dbReference type="Pfam" id="PF01149">
    <property type="entry name" value="Fapy_DNA_glyco"/>
    <property type="match status" value="1"/>
</dbReference>
<evidence type="ECO:0000256" key="9">
    <source>
        <dbReference type="ARBA" id="ARBA00022763"/>
    </source>
</evidence>
<dbReference type="GO" id="GO:0003684">
    <property type="term" value="F:damaged DNA binding"/>
    <property type="evidence" value="ECO:0007669"/>
    <property type="project" value="InterPro"/>
</dbReference>
<comment type="caution">
    <text evidence="23">The sequence shown here is derived from an EMBL/GenBank/DDBJ whole genome shotgun (WGS) entry which is preliminary data.</text>
</comment>
<sequence>MPEAPEVQTVLSTLETQIKDVLIEDVLIYYPKIVDNVEVETFKHRLIGQSFRTFNRLGKYLIFGLDDYDLVVHLRMEGKFYLYDKICEDKHIHVVFKLNNGICMSYHDTRKFGRMYLYFKNDDIHSYACFKNVGYDYMDPRVNGMYFYHCIHTLKRNLKSCLLDQSIMAGIGNIYADEICFALGLDPRSRACKLSKKDCDKIVLETRRILQGATHYGGTTIRSYTSSLGVTGRFQLHLKVHGQAQCKVCHHTIKKLTVSQRGTYLCPKCQKRK</sequence>
<dbReference type="InterPro" id="IPR015887">
    <property type="entry name" value="DNA_glyclase_Znf_dom_DNA_BS"/>
</dbReference>
<dbReference type="SMART" id="SM00898">
    <property type="entry name" value="Fapy_DNA_glyco"/>
    <property type="match status" value="1"/>
</dbReference>
<protein>
    <recommendedName>
        <fullName evidence="7">Formamidopyrimidine-DNA glycosylase</fullName>
        <ecNumber evidence="5">3.2.2.23</ecNumber>
        <ecNumber evidence="6">4.2.99.18</ecNumber>
    </recommendedName>
    <alternativeName>
        <fullName evidence="18">DNA-(apurinic or apyrimidinic site) lyase MutM</fullName>
    </alternativeName>
</protein>
<dbReference type="GeneID" id="66579314"/>
<keyword evidence="13" id="KW-0238">DNA-binding</keyword>